<dbReference type="Proteomes" id="UP001341135">
    <property type="component" value="Chromosome"/>
</dbReference>
<evidence type="ECO:0008006" key="3">
    <source>
        <dbReference type="Google" id="ProtNLM"/>
    </source>
</evidence>
<evidence type="ECO:0000313" key="2">
    <source>
        <dbReference type="Proteomes" id="UP001341135"/>
    </source>
</evidence>
<dbReference type="GeneID" id="89290297"/>
<dbReference type="RefSeq" id="WP_338250314.1">
    <property type="nucleotide sequence ID" value="NZ_AP028907.1"/>
</dbReference>
<keyword evidence="2" id="KW-1185">Reference proteome</keyword>
<evidence type="ECO:0000313" key="1">
    <source>
        <dbReference type="EMBL" id="BES82726.1"/>
    </source>
</evidence>
<reference evidence="1 2" key="1">
    <citation type="submission" date="2023-09" db="EMBL/GenBank/DDBJ databases">
        <title>Pyrofollis japonicus gen. nov. sp. nov., a novel member of the family Pyrodictiaceae isolated from the Iheya North hydrothermal field.</title>
        <authorList>
            <person name="Miyazaki U."/>
            <person name="Sanari M."/>
            <person name="Tame A."/>
            <person name="Kitajima M."/>
            <person name="Okamoto A."/>
            <person name="Sawayama S."/>
            <person name="Miyazaki J."/>
            <person name="Takai K."/>
            <person name="Nakagawa S."/>
        </authorList>
    </citation>
    <scope>NUCLEOTIDE SEQUENCE [LARGE SCALE GENOMIC DNA]</scope>
    <source>
        <strain evidence="1 2">AV2</strain>
    </source>
</reference>
<name>A0ABN6ZR26_9CREN</name>
<gene>
    <name evidence="1" type="ORF">PABY_22930</name>
</gene>
<accession>A0ABN6ZR26</accession>
<sequence>MASQCTGIYVIEVSAFNGMDAVMRLSNMARRAKLEYRNISASFDGRVVRLRIEAAGEEKEVHWLAAKMERMPEVYAVAAKRLS</sequence>
<organism evidence="1 2">
    <name type="scientific">Pyrodictium abyssi</name>
    <dbReference type="NCBI Taxonomy" id="54256"/>
    <lineage>
        <taxon>Archaea</taxon>
        <taxon>Thermoproteota</taxon>
        <taxon>Thermoprotei</taxon>
        <taxon>Desulfurococcales</taxon>
        <taxon>Pyrodictiaceae</taxon>
        <taxon>Pyrodictium</taxon>
    </lineage>
</organism>
<dbReference type="Pfam" id="PF13710">
    <property type="entry name" value="ACT_5"/>
    <property type="match status" value="1"/>
</dbReference>
<proteinExistence type="predicted"/>
<dbReference type="EMBL" id="AP028907">
    <property type="protein sequence ID" value="BES82726.1"/>
    <property type="molecule type" value="Genomic_DNA"/>
</dbReference>
<protein>
    <recommendedName>
        <fullName evidence="3">ACT domain-containing protein</fullName>
    </recommendedName>
</protein>